<evidence type="ECO:0000256" key="9">
    <source>
        <dbReference type="PIRSR" id="PIRSR000485-1"/>
    </source>
</evidence>
<evidence type="ECO:0000256" key="3">
    <source>
        <dbReference type="ARBA" id="ARBA00022676"/>
    </source>
</evidence>
<dbReference type="eggNOG" id="COG0034">
    <property type="taxonomic scope" value="Bacteria"/>
</dbReference>
<evidence type="ECO:0000313" key="12">
    <source>
        <dbReference type="EMBL" id="EED36135.1"/>
    </source>
</evidence>
<keyword evidence="7 10" id="KW-0479">Metal-binding</keyword>
<organism evidence="12 13">
    <name type="scientific">Luminiphilus syltensis NOR5-1B</name>
    <dbReference type="NCBI Taxonomy" id="565045"/>
    <lineage>
        <taxon>Bacteria</taxon>
        <taxon>Pseudomonadati</taxon>
        <taxon>Pseudomonadota</taxon>
        <taxon>Gammaproteobacteria</taxon>
        <taxon>Cellvibrionales</taxon>
        <taxon>Halieaceae</taxon>
        <taxon>Luminiphilus</taxon>
    </lineage>
</organism>
<dbReference type="GO" id="GO:0006189">
    <property type="term" value="P:'de novo' IMP biosynthetic process"/>
    <property type="evidence" value="ECO:0007669"/>
    <property type="project" value="UniProtKB-UniRule"/>
</dbReference>
<name>B8KYE2_9GAMM</name>
<dbReference type="InterPro" id="IPR017932">
    <property type="entry name" value="GATase_2_dom"/>
</dbReference>
<dbReference type="EMBL" id="DS999411">
    <property type="protein sequence ID" value="EED36135.1"/>
    <property type="molecule type" value="Genomic_DNA"/>
</dbReference>
<dbReference type="Pfam" id="PF00156">
    <property type="entry name" value="Pribosyltran"/>
    <property type="match status" value="1"/>
</dbReference>
<dbReference type="Pfam" id="PF13522">
    <property type="entry name" value="GATase_6"/>
    <property type="match status" value="1"/>
</dbReference>
<dbReference type="NCBIfam" id="TIGR01134">
    <property type="entry name" value="purF"/>
    <property type="match status" value="1"/>
</dbReference>
<dbReference type="PIRSF" id="PIRSF000485">
    <property type="entry name" value="Amd_phspho_trans"/>
    <property type="match status" value="1"/>
</dbReference>
<dbReference type="GO" id="GO:0009113">
    <property type="term" value="P:purine nucleobase biosynthetic process"/>
    <property type="evidence" value="ECO:0007669"/>
    <property type="project" value="UniProtKB-UniRule"/>
</dbReference>
<keyword evidence="6 7" id="KW-0315">Glutamine amidotransferase</keyword>
<dbReference type="HAMAP" id="MF_01931">
    <property type="entry name" value="PurF"/>
    <property type="match status" value="1"/>
</dbReference>
<dbReference type="STRING" id="565045.NOR51B_2083"/>
<evidence type="ECO:0000256" key="6">
    <source>
        <dbReference type="ARBA" id="ARBA00022962"/>
    </source>
</evidence>
<dbReference type="InterPro" id="IPR000836">
    <property type="entry name" value="PRTase_dom"/>
</dbReference>
<protein>
    <recommendedName>
        <fullName evidence="7">Amidophosphoribosyltransferase</fullName>
        <shortName evidence="7">ATase</shortName>
        <ecNumber evidence="7">2.4.2.14</ecNumber>
    </recommendedName>
    <alternativeName>
        <fullName evidence="7">Glutamine phosphoribosylpyrophosphate amidotransferase</fullName>
        <shortName evidence="7">GPATase</shortName>
    </alternativeName>
</protein>
<keyword evidence="5 7" id="KW-0658">Purine biosynthesis</keyword>
<evidence type="ECO:0000256" key="4">
    <source>
        <dbReference type="ARBA" id="ARBA00022679"/>
    </source>
</evidence>
<comment type="function">
    <text evidence="7">Catalyzes the formation of phosphoribosylamine from phosphoribosylpyrophosphate (PRPP) and glutamine.</text>
</comment>
<keyword evidence="13" id="KW-1185">Reference proteome</keyword>
<dbReference type="UniPathway" id="UPA00074">
    <property type="reaction ID" value="UER00124"/>
</dbReference>
<accession>B8KYE2</accession>
<dbReference type="SUPFAM" id="SSF56235">
    <property type="entry name" value="N-terminal nucleophile aminohydrolases (Ntn hydrolases)"/>
    <property type="match status" value="1"/>
</dbReference>
<proteinExistence type="inferred from homology"/>
<comment type="cofactor">
    <cofactor evidence="7 10">
        <name>Mg(2+)</name>
        <dbReference type="ChEBI" id="CHEBI:18420"/>
    </cofactor>
    <text evidence="7 10">Binds 1 Mg(2+) ion per subunit.</text>
</comment>
<gene>
    <name evidence="7 12" type="primary">purF</name>
    <name evidence="12" type="ORF">NOR51B_2083</name>
</gene>
<reference evidence="13" key="1">
    <citation type="journal article" date="2013" name="BMC Microbiol.">
        <title>Taxonomy and evolution of bacteriochlorophyll a-containing members of the OM60/NOR5 clade of marine gammaproteobacteria: description of Luminiphilus syltensis gen. nov., sp. nov., reclassification of Haliea rubra as Pseudohaliea rubra gen. nov., comb. nov., and emendation of Chromatocurvus halotolerans.</title>
        <authorList>
            <person name="Spring S."/>
            <person name="Riedel T."/>
            <person name="Sproer C."/>
            <person name="Yan S."/>
            <person name="Harder J."/>
            <person name="Fuchs B.M."/>
        </authorList>
    </citation>
    <scope>NUCLEOTIDE SEQUENCE [LARGE SCALE GENOMIC DNA]</scope>
    <source>
        <strain evidence="13">NOR51-B</strain>
    </source>
</reference>
<dbReference type="RefSeq" id="WP_009020879.1">
    <property type="nucleotide sequence ID" value="NZ_DS999411.1"/>
</dbReference>
<dbReference type="Gene3D" id="3.40.50.2020">
    <property type="match status" value="1"/>
</dbReference>
<feature type="binding site" evidence="7 10">
    <location>
        <position position="367"/>
    </location>
    <ligand>
        <name>Mg(2+)</name>
        <dbReference type="ChEBI" id="CHEBI:18420"/>
    </ligand>
</feature>
<dbReference type="OrthoDB" id="9801213at2"/>
<dbReference type="Gene3D" id="3.60.20.10">
    <property type="entry name" value="Glutamine Phosphoribosylpyrophosphate, subunit 1, domain 1"/>
    <property type="match status" value="1"/>
</dbReference>
<dbReference type="GO" id="GO:0000287">
    <property type="term" value="F:magnesium ion binding"/>
    <property type="evidence" value="ECO:0007669"/>
    <property type="project" value="UniProtKB-UniRule"/>
</dbReference>
<evidence type="ECO:0000259" key="11">
    <source>
        <dbReference type="PROSITE" id="PS51278"/>
    </source>
</evidence>
<dbReference type="SUPFAM" id="SSF53271">
    <property type="entry name" value="PRTase-like"/>
    <property type="match status" value="1"/>
</dbReference>
<dbReference type="CDD" id="cd06223">
    <property type="entry name" value="PRTases_typeI"/>
    <property type="match status" value="1"/>
</dbReference>
<dbReference type="CDD" id="cd00715">
    <property type="entry name" value="GPATase_N"/>
    <property type="match status" value="1"/>
</dbReference>
<comment type="catalytic activity">
    <reaction evidence="7 8">
        <text>5-phospho-beta-D-ribosylamine + L-glutamate + diphosphate = 5-phospho-alpha-D-ribose 1-diphosphate + L-glutamine + H2O</text>
        <dbReference type="Rhea" id="RHEA:14905"/>
        <dbReference type="ChEBI" id="CHEBI:15377"/>
        <dbReference type="ChEBI" id="CHEBI:29985"/>
        <dbReference type="ChEBI" id="CHEBI:33019"/>
        <dbReference type="ChEBI" id="CHEBI:58017"/>
        <dbReference type="ChEBI" id="CHEBI:58359"/>
        <dbReference type="ChEBI" id="CHEBI:58681"/>
        <dbReference type="EC" id="2.4.2.14"/>
    </reaction>
</comment>
<feature type="active site" description="Nucleophile" evidence="7 9">
    <location>
        <position position="2"/>
    </location>
</feature>
<evidence type="ECO:0000256" key="2">
    <source>
        <dbReference type="ARBA" id="ARBA00010138"/>
    </source>
</evidence>
<dbReference type="InterPro" id="IPR005854">
    <property type="entry name" value="PurF"/>
</dbReference>
<evidence type="ECO:0000256" key="5">
    <source>
        <dbReference type="ARBA" id="ARBA00022755"/>
    </source>
</evidence>
<evidence type="ECO:0000256" key="1">
    <source>
        <dbReference type="ARBA" id="ARBA00005209"/>
    </source>
</evidence>
<comment type="similarity">
    <text evidence="2 7 8">In the C-terminal section; belongs to the purine/pyrimidine phosphoribosyltransferase family.</text>
</comment>
<keyword evidence="3 7" id="KW-0328">Glycosyltransferase</keyword>
<dbReference type="AlphaFoldDB" id="B8KYE2"/>
<feature type="binding site" evidence="7 10">
    <location>
        <position position="366"/>
    </location>
    <ligand>
        <name>Mg(2+)</name>
        <dbReference type="ChEBI" id="CHEBI:18420"/>
    </ligand>
</feature>
<evidence type="ECO:0000313" key="13">
    <source>
        <dbReference type="Proteomes" id="UP000004699"/>
    </source>
</evidence>
<comment type="pathway">
    <text evidence="1 7 8">Purine metabolism; IMP biosynthesis via de novo pathway; N(1)-(5-phospho-D-ribosyl)glycinamide from 5-phospho-alpha-D-ribose 1-diphosphate: step 1/2.</text>
</comment>
<comment type="caution">
    <text evidence="7">Lacks conserved residue(s) required for the propagation of feature annotation.</text>
</comment>
<dbReference type="PANTHER" id="PTHR11907">
    <property type="entry name" value="AMIDOPHOSPHORIBOSYLTRANSFERASE"/>
    <property type="match status" value="1"/>
</dbReference>
<dbReference type="PROSITE" id="PS51278">
    <property type="entry name" value="GATASE_TYPE_2"/>
    <property type="match status" value="1"/>
</dbReference>
<dbReference type="EC" id="2.4.2.14" evidence="7"/>
<dbReference type="Proteomes" id="UP000004699">
    <property type="component" value="Unassembled WGS sequence"/>
</dbReference>
<dbReference type="InterPro" id="IPR029055">
    <property type="entry name" value="Ntn_hydrolases_N"/>
</dbReference>
<evidence type="ECO:0000256" key="10">
    <source>
        <dbReference type="PIRSR" id="PIRSR000485-2"/>
    </source>
</evidence>
<evidence type="ECO:0000256" key="8">
    <source>
        <dbReference type="PIRNR" id="PIRNR000485"/>
    </source>
</evidence>
<keyword evidence="7 10" id="KW-0460">Magnesium</keyword>
<dbReference type="InterPro" id="IPR035584">
    <property type="entry name" value="PurF_N"/>
</dbReference>
<dbReference type="HOGENOM" id="CLU_022389_2_1_6"/>
<feature type="binding site" evidence="7 10">
    <location>
        <position position="304"/>
    </location>
    <ligand>
        <name>Mg(2+)</name>
        <dbReference type="ChEBI" id="CHEBI:18420"/>
    </ligand>
</feature>
<dbReference type="InterPro" id="IPR029057">
    <property type="entry name" value="PRTase-like"/>
</dbReference>
<dbReference type="GO" id="GO:0004044">
    <property type="term" value="F:amidophosphoribosyltransferase activity"/>
    <property type="evidence" value="ECO:0007669"/>
    <property type="project" value="UniProtKB-UniRule"/>
</dbReference>
<keyword evidence="4 7" id="KW-0808">Transferase</keyword>
<feature type="domain" description="Glutamine amidotransferase type-2" evidence="11">
    <location>
        <begin position="2"/>
        <end position="235"/>
    </location>
</feature>
<sequence>MCGLVGIVGATDVAADVYDALTMLQHRGQDAAGIMTCIDGKFQQRKGEGLVRDVFSGPQIAGLLGNFGIGHVRYPTQGSSGTALAQPFYVNSPYGIALAHNGNLTNASQLASELFRSDLRHLNTDSDSEVLLNVFAHELQRRGKLVPEAADIFAAVSAVHRRCEGAYAAVAMLTDLGVVAFRDPNGIRPLVLGVREGPRQRKEYMVASESVALDVLGFELLGDIQPGEAVYITAAGEMRRHQCAESHRLLPCIFEHVYFARPDSMMDGVSVYKTRMRQGERLAQKVMRERPDQDIDVVIPIPDTSRVAGQSLAYHLGVKFREGFMKNRYIGRTFIMPGQNTRKKSVRQKLNPVPLEFEGKTVMLIDDSIVRGTTCRQIIQMARDSGASKVYFASAAPPVRYPNVYGIDMPAANELIAHNRTVDEICELIGADWLVYQDIEDLLACSQEGNESISGFESSVFDGIYQAGNIDADYLTTIEAARGEGVSRNQDAAVVGLHNDA</sequence>
<evidence type="ECO:0000256" key="7">
    <source>
        <dbReference type="HAMAP-Rule" id="MF_01931"/>
    </source>
</evidence>